<protein>
    <recommendedName>
        <fullName evidence="5">Cadherin domain-containing protein</fullName>
    </recommendedName>
</protein>
<feature type="domain" description="Cadherin" evidence="5">
    <location>
        <begin position="1112"/>
        <end position="1210"/>
    </location>
</feature>
<dbReference type="EMBL" id="MWPV01000002">
    <property type="protein sequence ID" value="OUL58386.1"/>
    <property type="molecule type" value="Genomic_DNA"/>
</dbReference>
<dbReference type="SUPFAM" id="SSF69304">
    <property type="entry name" value="Tricorn protease N-terminal domain"/>
    <property type="match status" value="1"/>
</dbReference>
<dbReference type="SMART" id="SM00237">
    <property type="entry name" value="Calx_beta"/>
    <property type="match status" value="2"/>
</dbReference>
<dbReference type="InterPro" id="IPR038081">
    <property type="entry name" value="CalX-like_sf"/>
</dbReference>
<evidence type="ECO:0000256" key="2">
    <source>
        <dbReference type="ARBA" id="ARBA00022737"/>
    </source>
</evidence>
<keyword evidence="7" id="KW-1185">Reference proteome</keyword>
<dbReference type="Pfam" id="PF17963">
    <property type="entry name" value="Big_9"/>
    <property type="match status" value="4"/>
</dbReference>
<dbReference type="Gene3D" id="2.60.40.2030">
    <property type="match status" value="2"/>
</dbReference>
<evidence type="ECO:0000256" key="1">
    <source>
        <dbReference type="ARBA" id="ARBA00022729"/>
    </source>
</evidence>
<dbReference type="InterPro" id="IPR003644">
    <property type="entry name" value="Calx_beta"/>
</dbReference>
<reference evidence="6 7" key="1">
    <citation type="submission" date="2017-02" db="EMBL/GenBank/DDBJ databases">
        <title>Pseudoalteromonas ulvae TC14 Genome.</title>
        <authorList>
            <person name="Molmeret M."/>
        </authorList>
    </citation>
    <scope>NUCLEOTIDE SEQUENCE [LARGE SCALE GENOMIC DNA]</scope>
    <source>
        <strain evidence="6">TC14</strain>
    </source>
</reference>
<dbReference type="OrthoDB" id="5918553at2"/>
<dbReference type="GO" id="GO:0007156">
    <property type="term" value="P:homophilic cell adhesion via plasma membrane adhesion molecules"/>
    <property type="evidence" value="ECO:0007669"/>
    <property type="project" value="InterPro"/>
</dbReference>
<dbReference type="PANTHER" id="PTHR34720">
    <property type="entry name" value="MICROCYSTIN DEPENDENT PROTEIN"/>
    <property type="match status" value="1"/>
</dbReference>
<dbReference type="InterPro" id="IPR036278">
    <property type="entry name" value="Sialidase_sf"/>
</dbReference>
<organism evidence="6 7">
    <name type="scientific">Pseudoalteromonas ulvae</name>
    <dbReference type="NCBI Taxonomy" id="107327"/>
    <lineage>
        <taxon>Bacteria</taxon>
        <taxon>Pseudomonadati</taxon>
        <taxon>Pseudomonadota</taxon>
        <taxon>Gammaproteobacteria</taxon>
        <taxon>Alteromonadales</taxon>
        <taxon>Pseudoalteromonadaceae</taxon>
        <taxon>Pseudoalteromonas</taxon>
    </lineage>
</organism>
<gene>
    <name evidence="6" type="ORF">B1199_08625</name>
</gene>
<evidence type="ECO:0000313" key="6">
    <source>
        <dbReference type="EMBL" id="OUL58386.1"/>
    </source>
</evidence>
<dbReference type="Pfam" id="PF03160">
    <property type="entry name" value="Calx-beta"/>
    <property type="match status" value="3"/>
</dbReference>
<dbReference type="GO" id="GO:0005509">
    <property type="term" value="F:calcium ion binding"/>
    <property type="evidence" value="ECO:0007669"/>
    <property type="project" value="InterPro"/>
</dbReference>
<dbReference type="InterPro" id="IPR002126">
    <property type="entry name" value="Cadherin-like_dom"/>
</dbReference>
<feature type="signal peptide" evidence="4">
    <location>
        <begin position="1"/>
        <end position="20"/>
    </location>
</feature>
<dbReference type="SUPFAM" id="SSF50939">
    <property type="entry name" value="Sialidases"/>
    <property type="match status" value="1"/>
</dbReference>
<dbReference type="PANTHER" id="PTHR34720:SF9">
    <property type="entry name" value="BLR4714 PROTEIN"/>
    <property type="match status" value="1"/>
</dbReference>
<keyword evidence="2" id="KW-0677">Repeat</keyword>
<sequence>MKLKRLTCGVLLALGSQVEASEVCNSEVYGVNLNAGSSVVKLSPSTGQFDLHSNVLQHSDALAYQASTDRLYYVTKPVDGKPRLVYVDMVSKQHVEVAPTTGTYRLAFSPDDQVLWASSGDSVFNINVNDGSISNKTTLTGFATAADKLWGDIVFINDTLHIVTNKKLFAVDLTTGTVREVGMHNLKVTGSTVDSNGQLLVSSNAGNNKTDLYTLDLLNANPSLLSTVNYRVNDLATRTISQPDCVDLQNNVSSIEAIKNNSPEGDVLHARVHFEQSLTSNTVTYLNIESASAQKNIDFDRFVELSFDNGQSWSSVKNISSISSTDLSKGSTHFDIRIHSFKDSAIEGNENFILEAWAEGQLDKKSRVLTIVDANSQRPEISLVELNTESIPEGVYMVADVTLSEVVEAEFDHYIKLETNNENPALSALFNDFGSEIEISFNRGISWRAIGSVGEQIRARIYEGVSEYKLRVKVADDSTDESAETASISISESSDGLFAIERAFTINDAIRSCLPKVMYTIALPNPFSEDGYMDFEVGYRSEAKCDGQYKFELVETSISYVDKAKKGIDFSNLVDIKDINADEFELFSVDASSVVTIDVPKGSAGFVVRVFGKPDDLTEGPEEFSLYTWASPDKSDLFIKDITILDGDNITPSPLPSVSRLSINPNPAAEGQVARITISLEKETSIADSIVNVKFDDIDAINGVDYNNIALVSFDNGANWQSVDLKSQTALLLPQGTQTVLLDVTTNLDTDSEQTEYTLFSAWGQDDQSDYSSQQLSITDKTTATLSLDSISGNVVEGEQVELRISLNQALSKDADVRVDILDGTAINIDDFMAIEHTFTFTAGQTDYSFFIPTFDDSDLEDVEFFDVKVTGTRHVSGSQTLRVFINDNEQAPAMQQVRAVEASVKEGDAASFAVSLTHAINSPTLVNLSLEGDTAQLSNDFLANVEISVDGGVTWTTSTLPNVVEVPAQVSEFLVKVATVRDTERESAEEFKLQAWTTPTASDITQAIGTITDNGAPNAAQDVAEVNEDSLANNIDVLSNDTDPENDPLTVASANSAEGAVQINSNGTLNFQPNSNFNGIATITYSVVDEFGGEDTSYVSVNVIPVNDAPTARPDVAKVAEDSPGIVIVVLANDEDIDNDPLSVTQASANNGTVKIEADGTLFYTPKSNFSGEDTITYTVSDGKGATASTTVKVTVDDQNDAPTATPFTAIVDEDSDNNVINVSAYLDDSDNDTLTLSSPAANNGTVTIINNEQLSYTPKPGFVGQDTITYTVSDGQGGTAQGVITMTVKNVNDAPTAQPKAVEVLENSQGNAISLSDVLADADNDALTVSNPNAQHGSVTWQNDQLVYTPQASYSGADKISYTVSDGKGGSVQGYVDVTVKPINATVSLIALTGNSIDEGAEATYKIVLNQAISNDASIEVKVNNGSARRGSDYSFTNTTMTVPAGQTFIQFNVPTINDSTHEESETYTVSISAKTNAVGNAQLQTVILDNDCVPAEYTRINYRYIREDAGWNNDWGIKVDGSYKKLLDEGGAAGSFDVPLDKTITYVLARNGNANNLTTDFRWSGTEQQWEDTAGGDGDYNDFIVDVTTTKVSYGCK</sequence>
<keyword evidence="1 4" id="KW-0732">Signal</keyword>
<dbReference type="RefSeq" id="WP_086743690.1">
    <property type="nucleotide sequence ID" value="NZ_MWPV01000002.1"/>
</dbReference>
<dbReference type="PROSITE" id="PS50268">
    <property type="entry name" value="CADHERIN_2"/>
    <property type="match status" value="1"/>
</dbReference>
<accession>A0A244CSE6</accession>
<evidence type="ECO:0000256" key="3">
    <source>
        <dbReference type="ARBA" id="ARBA00022837"/>
    </source>
</evidence>
<evidence type="ECO:0000259" key="5">
    <source>
        <dbReference type="PROSITE" id="PS50268"/>
    </source>
</evidence>
<dbReference type="SUPFAM" id="SSF141072">
    <property type="entry name" value="CalX-like"/>
    <property type="match status" value="3"/>
</dbReference>
<dbReference type="GO" id="GO:0007154">
    <property type="term" value="P:cell communication"/>
    <property type="evidence" value="ECO:0007669"/>
    <property type="project" value="InterPro"/>
</dbReference>
<dbReference type="Proteomes" id="UP000194841">
    <property type="component" value="Unassembled WGS sequence"/>
</dbReference>
<dbReference type="Gene3D" id="2.60.40.2810">
    <property type="match status" value="4"/>
</dbReference>
<comment type="caution">
    <text evidence="6">The sequence shown here is derived from an EMBL/GenBank/DDBJ whole genome shotgun (WGS) entry which is preliminary data.</text>
</comment>
<name>A0A244CSE6_PSEDV</name>
<feature type="chain" id="PRO_5012986982" description="Cadherin domain-containing protein" evidence="4">
    <location>
        <begin position="21"/>
        <end position="1600"/>
    </location>
</feature>
<dbReference type="NCBIfam" id="NF012211">
    <property type="entry name" value="tand_rpt_95"/>
    <property type="match status" value="4"/>
</dbReference>
<dbReference type="GO" id="GO:0016020">
    <property type="term" value="C:membrane"/>
    <property type="evidence" value="ECO:0007669"/>
    <property type="project" value="InterPro"/>
</dbReference>
<evidence type="ECO:0000313" key="7">
    <source>
        <dbReference type="Proteomes" id="UP000194841"/>
    </source>
</evidence>
<proteinExistence type="predicted"/>
<keyword evidence="3" id="KW-0106">Calcium</keyword>
<evidence type="ECO:0000256" key="4">
    <source>
        <dbReference type="SAM" id="SignalP"/>
    </source>
</evidence>